<keyword evidence="2" id="KW-1003">Cell membrane</keyword>
<organism evidence="11 12">
    <name type="scientific">Pogonomyrmex barbatus</name>
    <name type="common">red harvester ant</name>
    <dbReference type="NCBI Taxonomy" id="144034"/>
    <lineage>
        <taxon>Eukaryota</taxon>
        <taxon>Metazoa</taxon>
        <taxon>Ecdysozoa</taxon>
        <taxon>Arthropoda</taxon>
        <taxon>Hexapoda</taxon>
        <taxon>Insecta</taxon>
        <taxon>Pterygota</taxon>
        <taxon>Neoptera</taxon>
        <taxon>Endopterygota</taxon>
        <taxon>Hymenoptera</taxon>
        <taxon>Apocrita</taxon>
        <taxon>Aculeata</taxon>
        <taxon>Formicoidea</taxon>
        <taxon>Formicidae</taxon>
        <taxon>Myrmicinae</taxon>
        <taxon>Pogonomyrmex</taxon>
    </lineage>
</organism>
<keyword evidence="8" id="KW-0675">Receptor</keyword>
<evidence type="ECO:0000256" key="7">
    <source>
        <dbReference type="ARBA" id="ARBA00023136"/>
    </source>
</evidence>
<evidence type="ECO:0000256" key="6">
    <source>
        <dbReference type="ARBA" id="ARBA00022989"/>
    </source>
</evidence>
<dbReference type="RefSeq" id="XP_011646575.1">
    <property type="nucleotide sequence ID" value="XM_011648273.2"/>
</dbReference>
<evidence type="ECO:0000256" key="1">
    <source>
        <dbReference type="ARBA" id="ARBA00004651"/>
    </source>
</evidence>
<dbReference type="GO" id="GO:0007165">
    <property type="term" value="P:signal transduction"/>
    <property type="evidence" value="ECO:0007669"/>
    <property type="project" value="UniProtKB-KW"/>
</dbReference>
<evidence type="ECO:0000256" key="2">
    <source>
        <dbReference type="ARBA" id="ARBA00022475"/>
    </source>
</evidence>
<dbReference type="PANTHER" id="PTHR21137">
    <property type="entry name" value="ODORANT RECEPTOR"/>
    <property type="match status" value="1"/>
</dbReference>
<feature type="transmembrane region" description="Helical" evidence="10">
    <location>
        <begin position="27"/>
        <end position="55"/>
    </location>
</feature>
<keyword evidence="5" id="KW-0552">Olfaction</keyword>
<sequence>MHTLPLSFALLTYTGYWRPIGLTSIKYWAYIVYSIIMNFLLYSYAFCGLVDCFIFKDLETFIEKFSLCVSVVSVSFKVLNLVVNRDKIVSLTDMLLDKVCIPRNDHEMNIRRRFDHNAKCIKAKERQLIREFIYHHRYVYRLAERVNTVFTVMIFMQFTVSSIVLCLTIYKMLMKNLLSAEFVWISTYLGCMLGQIFLYCWFSNEVTLKSTEVGNAVYEMDWTMLPNELMKSLLVIIIRSKKPIVITSGHIVTLSNESFMKVIKVSYSAFNVLQGS</sequence>
<dbReference type="OrthoDB" id="6597368at2759"/>
<keyword evidence="3" id="KW-0716">Sensory transduction</keyword>
<gene>
    <name evidence="12" type="primary">LOC105433138</name>
</gene>
<dbReference type="GO" id="GO:0005886">
    <property type="term" value="C:plasma membrane"/>
    <property type="evidence" value="ECO:0007669"/>
    <property type="project" value="UniProtKB-SubCell"/>
</dbReference>
<name>A0A6I9X1X0_9HYME</name>
<dbReference type="KEGG" id="pbar:105433138"/>
<keyword evidence="4 10" id="KW-0812">Transmembrane</keyword>
<evidence type="ECO:0000313" key="11">
    <source>
        <dbReference type="Proteomes" id="UP000504615"/>
    </source>
</evidence>
<comment type="subcellular location">
    <subcellularLocation>
        <location evidence="1">Cell membrane</location>
        <topology evidence="1">Multi-pass membrane protein</topology>
    </subcellularLocation>
</comment>
<evidence type="ECO:0000256" key="8">
    <source>
        <dbReference type="ARBA" id="ARBA00023170"/>
    </source>
</evidence>
<dbReference type="AlphaFoldDB" id="A0A6I9X1X0"/>
<dbReference type="GeneID" id="105433138"/>
<evidence type="ECO:0000256" key="4">
    <source>
        <dbReference type="ARBA" id="ARBA00022692"/>
    </source>
</evidence>
<proteinExistence type="predicted"/>
<evidence type="ECO:0000256" key="9">
    <source>
        <dbReference type="ARBA" id="ARBA00023224"/>
    </source>
</evidence>
<dbReference type="Proteomes" id="UP000504615">
    <property type="component" value="Unplaced"/>
</dbReference>
<dbReference type="InterPro" id="IPR004117">
    <property type="entry name" value="7tm6_olfct_rcpt"/>
</dbReference>
<keyword evidence="7 10" id="KW-0472">Membrane</keyword>
<dbReference type="GO" id="GO:0004984">
    <property type="term" value="F:olfactory receptor activity"/>
    <property type="evidence" value="ECO:0007669"/>
    <property type="project" value="InterPro"/>
</dbReference>
<keyword evidence="11" id="KW-1185">Reference proteome</keyword>
<evidence type="ECO:0000256" key="3">
    <source>
        <dbReference type="ARBA" id="ARBA00022606"/>
    </source>
</evidence>
<keyword evidence="6 10" id="KW-1133">Transmembrane helix</keyword>
<evidence type="ECO:0000313" key="12">
    <source>
        <dbReference type="RefSeq" id="XP_011646575.1"/>
    </source>
</evidence>
<protein>
    <submittedName>
        <fullName evidence="12">Odorant receptor Or2-like</fullName>
    </submittedName>
</protein>
<keyword evidence="9" id="KW-0807">Transducer</keyword>
<dbReference type="Pfam" id="PF02949">
    <property type="entry name" value="7tm_6"/>
    <property type="match status" value="1"/>
</dbReference>
<accession>A0A6I9X1X0</accession>
<evidence type="ECO:0000256" key="10">
    <source>
        <dbReference type="SAM" id="Phobius"/>
    </source>
</evidence>
<feature type="transmembrane region" description="Helical" evidence="10">
    <location>
        <begin position="182"/>
        <end position="202"/>
    </location>
</feature>
<dbReference type="GO" id="GO:0005549">
    <property type="term" value="F:odorant binding"/>
    <property type="evidence" value="ECO:0007669"/>
    <property type="project" value="InterPro"/>
</dbReference>
<dbReference type="PANTHER" id="PTHR21137:SF35">
    <property type="entry name" value="ODORANT RECEPTOR 19A-RELATED"/>
    <property type="match status" value="1"/>
</dbReference>
<feature type="transmembrane region" description="Helical" evidence="10">
    <location>
        <begin position="146"/>
        <end position="170"/>
    </location>
</feature>
<reference evidence="12" key="1">
    <citation type="submission" date="2025-08" db="UniProtKB">
        <authorList>
            <consortium name="RefSeq"/>
        </authorList>
    </citation>
    <scope>IDENTIFICATION</scope>
</reference>
<evidence type="ECO:0000256" key="5">
    <source>
        <dbReference type="ARBA" id="ARBA00022725"/>
    </source>
</evidence>